<comment type="caution">
    <text evidence="1">The sequence shown here is derived from an EMBL/GenBank/DDBJ whole genome shotgun (WGS) entry which is preliminary data.</text>
</comment>
<sequence length="180" mass="19982">MAEMASSKLGCSLKIYEAKANYLSSAAAVTLAGSAVIQIRINLRYQLFVQAYGIEFLVEEIITPEFVTRAVVPLDFLLSGLSVMIVSDALANLKVDARVIDYSSPRIANFIVNMAKFRGISVLDFITVAEVLTNKIDYIREEEFDRISRTLNLENVHSSIDNSLPVMQNVKSENQSSLIK</sequence>
<reference evidence="1 2" key="1">
    <citation type="submission" date="2023-03" db="EMBL/GenBank/DDBJ databases">
        <title>WGS of Gossypium arboreum.</title>
        <authorList>
            <person name="Yu D."/>
        </authorList>
    </citation>
    <scope>NUCLEOTIDE SEQUENCE [LARGE SCALE GENOMIC DNA]</scope>
    <source>
        <tissue evidence="1">Leaf</tissue>
    </source>
</reference>
<evidence type="ECO:0000313" key="2">
    <source>
        <dbReference type="Proteomes" id="UP001358586"/>
    </source>
</evidence>
<dbReference type="EMBL" id="JARKNE010000008">
    <property type="protein sequence ID" value="KAK5810361.1"/>
    <property type="molecule type" value="Genomic_DNA"/>
</dbReference>
<proteinExistence type="predicted"/>
<name>A0ABR0NVN1_GOSAR</name>
<gene>
    <name evidence="1" type="ORF">PVK06_025673</name>
</gene>
<organism evidence="1 2">
    <name type="scientific">Gossypium arboreum</name>
    <name type="common">Tree cotton</name>
    <name type="synonym">Gossypium nanking</name>
    <dbReference type="NCBI Taxonomy" id="29729"/>
    <lineage>
        <taxon>Eukaryota</taxon>
        <taxon>Viridiplantae</taxon>
        <taxon>Streptophyta</taxon>
        <taxon>Embryophyta</taxon>
        <taxon>Tracheophyta</taxon>
        <taxon>Spermatophyta</taxon>
        <taxon>Magnoliopsida</taxon>
        <taxon>eudicotyledons</taxon>
        <taxon>Gunneridae</taxon>
        <taxon>Pentapetalae</taxon>
        <taxon>rosids</taxon>
        <taxon>malvids</taxon>
        <taxon>Malvales</taxon>
        <taxon>Malvaceae</taxon>
        <taxon>Malvoideae</taxon>
        <taxon>Gossypium</taxon>
    </lineage>
</organism>
<evidence type="ECO:0000313" key="1">
    <source>
        <dbReference type="EMBL" id="KAK5810361.1"/>
    </source>
</evidence>
<dbReference type="Proteomes" id="UP001358586">
    <property type="component" value="Chromosome 8"/>
</dbReference>
<accession>A0ABR0NVN1</accession>
<protein>
    <submittedName>
        <fullName evidence="1">Uncharacterized protein</fullName>
    </submittedName>
</protein>
<keyword evidence="2" id="KW-1185">Reference proteome</keyword>